<evidence type="ECO:0000313" key="2">
    <source>
        <dbReference type="EMBL" id="EJD35430.1"/>
    </source>
</evidence>
<evidence type="ECO:0000256" key="1">
    <source>
        <dbReference type="SAM" id="MobiDB-lite"/>
    </source>
</evidence>
<proteinExistence type="predicted"/>
<accession>J0D899</accession>
<reference evidence="3" key="1">
    <citation type="journal article" date="2012" name="Science">
        <title>The Paleozoic origin of enzymatic lignin decomposition reconstructed from 31 fungal genomes.</title>
        <authorList>
            <person name="Floudas D."/>
            <person name="Binder M."/>
            <person name="Riley R."/>
            <person name="Barry K."/>
            <person name="Blanchette R.A."/>
            <person name="Henrissat B."/>
            <person name="Martinez A.T."/>
            <person name="Otillar R."/>
            <person name="Spatafora J.W."/>
            <person name="Yadav J.S."/>
            <person name="Aerts A."/>
            <person name="Benoit I."/>
            <person name="Boyd A."/>
            <person name="Carlson A."/>
            <person name="Copeland A."/>
            <person name="Coutinho P.M."/>
            <person name="de Vries R.P."/>
            <person name="Ferreira P."/>
            <person name="Findley K."/>
            <person name="Foster B."/>
            <person name="Gaskell J."/>
            <person name="Glotzer D."/>
            <person name="Gorecki P."/>
            <person name="Heitman J."/>
            <person name="Hesse C."/>
            <person name="Hori C."/>
            <person name="Igarashi K."/>
            <person name="Jurgens J.A."/>
            <person name="Kallen N."/>
            <person name="Kersten P."/>
            <person name="Kohler A."/>
            <person name="Kuees U."/>
            <person name="Kumar T.K.A."/>
            <person name="Kuo A."/>
            <person name="LaButti K."/>
            <person name="Larrondo L.F."/>
            <person name="Lindquist E."/>
            <person name="Ling A."/>
            <person name="Lombard V."/>
            <person name="Lucas S."/>
            <person name="Lundell T."/>
            <person name="Martin R."/>
            <person name="McLaughlin D.J."/>
            <person name="Morgenstern I."/>
            <person name="Morin E."/>
            <person name="Murat C."/>
            <person name="Nagy L.G."/>
            <person name="Nolan M."/>
            <person name="Ohm R.A."/>
            <person name="Patyshakuliyeva A."/>
            <person name="Rokas A."/>
            <person name="Ruiz-Duenas F.J."/>
            <person name="Sabat G."/>
            <person name="Salamov A."/>
            <person name="Samejima M."/>
            <person name="Schmutz J."/>
            <person name="Slot J.C."/>
            <person name="St John F."/>
            <person name="Stenlid J."/>
            <person name="Sun H."/>
            <person name="Sun S."/>
            <person name="Syed K."/>
            <person name="Tsang A."/>
            <person name="Wiebenga A."/>
            <person name="Young D."/>
            <person name="Pisabarro A."/>
            <person name="Eastwood D.C."/>
            <person name="Martin F."/>
            <person name="Cullen D."/>
            <person name="Grigoriev I.V."/>
            <person name="Hibbett D.S."/>
        </authorList>
    </citation>
    <scope>NUCLEOTIDE SEQUENCE [LARGE SCALE GENOMIC DNA]</scope>
    <source>
        <strain evidence="3">TFB10046</strain>
    </source>
</reference>
<keyword evidence="3" id="KW-1185">Reference proteome</keyword>
<evidence type="ECO:0000313" key="3">
    <source>
        <dbReference type="Proteomes" id="UP000006514"/>
    </source>
</evidence>
<dbReference type="AlphaFoldDB" id="J0D899"/>
<dbReference type="InParanoid" id="J0D899"/>
<gene>
    <name evidence="2" type="ORF">AURDEDRAFT_175523</name>
</gene>
<dbReference type="EMBL" id="JH687891">
    <property type="protein sequence ID" value="EJD35430.1"/>
    <property type="molecule type" value="Genomic_DNA"/>
</dbReference>
<organism evidence="2 3">
    <name type="scientific">Auricularia subglabra (strain TFB-10046 / SS5)</name>
    <name type="common">White-rot fungus</name>
    <name type="synonym">Auricularia delicata (strain TFB10046)</name>
    <dbReference type="NCBI Taxonomy" id="717982"/>
    <lineage>
        <taxon>Eukaryota</taxon>
        <taxon>Fungi</taxon>
        <taxon>Dikarya</taxon>
        <taxon>Basidiomycota</taxon>
        <taxon>Agaricomycotina</taxon>
        <taxon>Agaricomycetes</taxon>
        <taxon>Auriculariales</taxon>
        <taxon>Auriculariaceae</taxon>
        <taxon>Auricularia</taxon>
    </lineage>
</organism>
<dbReference type="KEGG" id="adl:AURDEDRAFT_175523"/>
<dbReference type="Proteomes" id="UP000006514">
    <property type="component" value="Unassembled WGS sequence"/>
</dbReference>
<feature type="region of interest" description="Disordered" evidence="1">
    <location>
        <begin position="121"/>
        <end position="141"/>
    </location>
</feature>
<feature type="compositionally biased region" description="Polar residues" evidence="1">
    <location>
        <begin position="16"/>
        <end position="29"/>
    </location>
</feature>
<protein>
    <submittedName>
        <fullName evidence="2">Uncharacterized protein</fullName>
    </submittedName>
</protein>
<name>J0D899_AURST</name>
<feature type="region of interest" description="Disordered" evidence="1">
    <location>
        <begin position="1"/>
        <end position="37"/>
    </location>
</feature>
<sequence length="234" mass="25081">MPQRHNSGMRSDGVTDDSQAVDNSMTSSGRRGLGCSAQNGLVAPRELADVADSAHERKRSVEASRVRDYPHGGGLEICAKHDSIPDTARNDVNNHLALANSALLQQRQRFTDYTTVQELEPLHPGVRPGAGTKRTTSEAPNGTMSFSGPQAPVSAHPHPASFTFHFLCTKPSRRAVSSAPSSPFVKITGGLRHLVQRTPATSRPLRIAHFSAIPSGAQLSHSLPPKMLHRSHGA</sequence>